<name>A0A9X3IXP7_9BACT</name>
<gene>
    <name evidence="1" type="ORF">OV079_19475</name>
</gene>
<organism evidence="1 2">
    <name type="scientific">Nannocystis pusilla</name>
    <dbReference type="NCBI Taxonomy" id="889268"/>
    <lineage>
        <taxon>Bacteria</taxon>
        <taxon>Pseudomonadati</taxon>
        <taxon>Myxococcota</taxon>
        <taxon>Polyangia</taxon>
        <taxon>Nannocystales</taxon>
        <taxon>Nannocystaceae</taxon>
        <taxon>Nannocystis</taxon>
    </lineage>
</organism>
<dbReference type="EMBL" id="JAPNKE010000002">
    <property type="protein sequence ID" value="MCY1007691.1"/>
    <property type="molecule type" value="Genomic_DNA"/>
</dbReference>
<comment type="caution">
    <text evidence="1">The sequence shown here is derived from an EMBL/GenBank/DDBJ whole genome shotgun (WGS) entry which is preliminary data.</text>
</comment>
<evidence type="ECO:0000313" key="1">
    <source>
        <dbReference type="EMBL" id="MCY1007691.1"/>
    </source>
</evidence>
<accession>A0A9X3IXP7</accession>
<proteinExistence type="predicted"/>
<dbReference type="RefSeq" id="WP_267770332.1">
    <property type="nucleotide sequence ID" value="NZ_JAPNKE010000002.1"/>
</dbReference>
<dbReference type="Proteomes" id="UP001150924">
    <property type="component" value="Unassembled WGS sequence"/>
</dbReference>
<reference evidence="1" key="1">
    <citation type="submission" date="2022-11" db="EMBL/GenBank/DDBJ databases">
        <title>Minimal conservation of predation-associated metabolite biosynthetic gene clusters underscores biosynthetic potential of Myxococcota including descriptions for ten novel species: Archangium lansinium sp. nov., Myxococcus landrumus sp. nov., Nannocystis bai.</title>
        <authorList>
            <person name="Ahearne A."/>
            <person name="Stevens C."/>
            <person name="Phillips K."/>
        </authorList>
    </citation>
    <scope>NUCLEOTIDE SEQUENCE</scope>
    <source>
        <strain evidence="1">Na p29</strain>
    </source>
</reference>
<sequence>MVDPATEVDRPLPGINKPGFIDNDDGVNIRSRPAELGGIKLTRTPLPPATRVFVSGRHPEAPEWWYVTTRLASTFLRGYVQDFRVNTDVPEPGARLYQIAEGDTVEGLARREFSAHVTDGHDLRYYENVLLAVNRDKDRAGLRGSFQAPNILGEGANNIQLEAGRRIWLVSPAHALALKSEVPDGSLTNGLVAKGRRALGHMQDILQSVTDSPLYLGVVAGEYAEAITAHLPEIIGVTAAFIFAEAASAFLAATPTGVGQLAALLIQLILAAMGATAAVEAGAQALRHAEKWLTTAWTAGGDAKQIEAASKEFLKMLVTIAMAALAVTGVRGNLGRAAKIDSAITVRLPQLAMAESVSSGGTIGLGRPVLIPGSLTTTGPVLTRPTLMSAIGSGGGKSSAKAEAEAAAAKKRAEAEAAANKVAESADIERILRRAPDADEAALFKGRKVREIEEMVRLIGTWAKRTYDSPAHSVRDHAGRKRFDPLKYLRKAAEFKRKGAHKTGPKEGGDVVKYERTDGEFLEVEASTGKIVTYGFNPR</sequence>
<keyword evidence="2" id="KW-1185">Reference proteome</keyword>
<dbReference type="AlphaFoldDB" id="A0A9X3IXP7"/>
<evidence type="ECO:0000313" key="2">
    <source>
        <dbReference type="Proteomes" id="UP001150924"/>
    </source>
</evidence>
<protein>
    <submittedName>
        <fullName evidence="1">Uncharacterized protein</fullName>
    </submittedName>
</protein>